<dbReference type="InterPro" id="IPR019734">
    <property type="entry name" value="TPR_rpt"/>
</dbReference>
<keyword evidence="1" id="KW-0802">TPR repeat</keyword>
<accession>A0ABY5AP89</accession>
<dbReference type="RefSeq" id="WP_252662775.1">
    <property type="nucleotide sequence ID" value="NZ_CP098611.1"/>
</dbReference>
<evidence type="ECO:0000313" key="3">
    <source>
        <dbReference type="Proteomes" id="UP001056708"/>
    </source>
</evidence>
<dbReference type="InterPro" id="IPR011990">
    <property type="entry name" value="TPR-like_helical_dom_sf"/>
</dbReference>
<dbReference type="SMART" id="SM00028">
    <property type="entry name" value="TPR"/>
    <property type="match status" value="4"/>
</dbReference>
<proteinExistence type="predicted"/>
<dbReference type="Proteomes" id="UP001056708">
    <property type="component" value="Chromosome"/>
</dbReference>
<sequence>MQQPQDKKIPADYSTFFEDALRLISESQVNPSVVYPFLDRHRDKLNQDLIALIPAFATSSNIADLFNFANFVQEFPLGQRGVNLEIAIAIYRKALDFVDRENHSSTWAAIQNNLAIAYSERIQGERSENLERAISAWESALEVYSRRPYSDKWATAQINQIDNLVTLFEISKNFQYIDKAFTIYKTIITNNQDIIASAPLVFYRLGKTLSKQGVYQKAIQTLETVLAILQEHSWNHVEQLHLMALTLFELARLSHKLLRLDHSKLYFKDALRLFYRLDDENSAASVMTALGNLELQVGQNEAAQFHLESALVYYENQNKLEEKEEVERLLKLLDDSQKKITIG</sequence>
<dbReference type="SUPFAM" id="SSF48452">
    <property type="entry name" value="TPR-like"/>
    <property type="match status" value="1"/>
</dbReference>
<name>A0ABY5AP89_9CYAN</name>
<reference evidence="2" key="1">
    <citation type="submission" date="2022-06" db="EMBL/GenBank/DDBJ databases">
        <title>Genome sequence of Phormidium yuhuli AB48 isolated from an industrial photobioreactor environment.</title>
        <authorList>
            <person name="Qiu Y."/>
            <person name="Noonan A.J.C."/>
            <person name="Dofher K."/>
            <person name="Koch M."/>
            <person name="Kieft B."/>
            <person name="Lin X."/>
            <person name="Ziels R.M."/>
            <person name="Hallam S.J."/>
        </authorList>
    </citation>
    <scope>NUCLEOTIDE SEQUENCE</scope>
    <source>
        <strain evidence="2">AB48</strain>
    </source>
</reference>
<gene>
    <name evidence="2" type="ORF">NEA10_18315</name>
</gene>
<protein>
    <submittedName>
        <fullName evidence="2">Tetratricopeptide repeat protein</fullName>
    </submittedName>
</protein>
<evidence type="ECO:0000313" key="2">
    <source>
        <dbReference type="EMBL" id="USR90751.1"/>
    </source>
</evidence>
<feature type="repeat" description="TPR" evidence="1">
    <location>
        <begin position="199"/>
        <end position="232"/>
    </location>
</feature>
<dbReference type="EMBL" id="CP098611">
    <property type="protein sequence ID" value="USR90751.1"/>
    <property type="molecule type" value="Genomic_DNA"/>
</dbReference>
<keyword evidence="3" id="KW-1185">Reference proteome</keyword>
<organism evidence="2 3">
    <name type="scientific">Phormidium yuhuli AB48</name>
    <dbReference type="NCBI Taxonomy" id="2940671"/>
    <lineage>
        <taxon>Bacteria</taxon>
        <taxon>Bacillati</taxon>
        <taxon>Cyanobacteriota</taxon>
        <taxon>Cyanophyceae</taxon>
        <taxon>Oscillatoriophycideae</taxon>
        <taxon>Oscillatoriales</taxon>
        <taxon>Oscillatoriaceae</taxon>
        <taxon>Phormidium</taxon>
        <taxon>Phormidium yuhuli</taxon>
    </lineage>
</organism>
<dbReference type="PROSITE" id="PS50005">
    <property type="entry name" value="TPR"/>
    <property type="match status" value="1"/>
</dbReference>
<dbReference type="Gene3D" id="1.25.40.10">
    <property type="entry name" value="Tetratricopeptide repeat domain"/>
    <property type="match status" value="2"/>
</dbReference>
<evidence type="ECO:0000256" key="1">
    <source>
        <dbReference type="PROSITE-ProRule" id="PRU00339"/>
    </source>
</evidence>